<evidence type="ECO:0000256" key="5">
    <source>
        <dbReference type="ARBA" id="ARBA00023136"/>
    </source>
</evidence>
<dbReference type="AlphaFoldDB" id="A0A221K089"/>
<dbReference type="InterPro" id="IPR036259">
    <property type="entry name" value="MFS_trans_sf"/>
</dbReference>
<dbReference type="InterPro" id="IPR005829">
    <property type="entry name" value="Sugar_transporter_CS"/>
</dbReference>
<feature type="transmembrane region" description="Helical" evidence="6">
    <location>
        <begin position="284"/>
        <end position="305"/>
    </location>
</feature>
<dbReference type="KEGG" id="spse:SULPSESMR1_01615"/>
<dbReference type="PANTHER" id="PTHR23502">
    <property type="entry name" value="MAJOR FACILITATOR SUPERFAMILY"/>
    <property type="match status" value="1"/>
</dbReference>
<sequence>MTTQQSHPMGSAEFIALMAMMFATIAFSIDAMLPALPEIADELTQGDPGRAALILTLFVMGMGLGTFFTGPLSDAFGRKPVVYGGAVLYISSAAFAWWETSFELVLLARFLQGLGASGPRVVSLAIIRDMYEGREMARIMSIAMMIFTLVPAFAPAMGAVIIGFSGWRGIFGAFVIFSLICTLWLGFRLPETLPPSERRPLRLRLMLGAVREMMAHPTVRLSIVVQTLTMTLLFCTLTMIQPIYDEVYGRGDTFPYWFGLVALISGGASLTNALVVVRLGMRRLVTWALGSQIVLAGLMLLLTSGHFEGEFYLFLFWQFSLFCTASFSVGNLNAIAMDPMGHIAGMAASVIGSISTVAAAIIASPITLLSNGTAQPLVLAVLVLASCGYLLMLRIWRIEGRRLIN</sequence>
<feature type="transmembrane region" description="Helical" evidence="6">
    <location>
        <begin position="104"/>
        <end position="127"/>
    </location>
</feature>
<proteinExistence type="predicted"/>
<evidence type="ECO:0000256" key="2">
    <source>
        <dbReference type="ARBA" id="ARBA00022448"/>
    </source>
</evidence>
<accession>A0A221K089</accession>
<feature type="transmembrane region" description="Helical" evidence="6">
    <location>
        <begin position="12"/>
        <end position="29"/>
    </location>
</feature>
<dbReference type="PROSITE" id="PS50850">
    <property type="entry name" value="MFS"/>
    <property type="match status" value="1"/>
</dbReference>
<dbReference type="PROSITE" id="PS00216">
    <property type="entry name" value="SUGAR_TRANSPORT_1"/>
    <property type="match status" value="1"/>
</dbReference>
<evidence type="ECO:0000256" key="3">
    <source>
        <dbReference type="ARBA" id="ARBA00022692"/>
    </source>
</evidence>
<evidence type="ECO:0000256" key="4">
    <source>
        <dbReference type="ARBA" id="ARBA00022989"/>
    </source>
</evidence>
<feature type="domain" description="Major facilitator superfamily (MFS) profile" evidence="7">
    <location>
        <begin position="14"/>
        <end position="403"/>
    </location>
</feature>
<reference evidence="8 9" key="1">
    <citation type="submission" date="2017-07" db="EMBL/GenBank/DDBJ databases">
        <title>Genome Sequence of Sulfitobacter pseudonitzschiae Strain SMR1 Isolated from a culture of the Diatom Skeletonema marinoi.</title>
        <authorList>
            <person name="Topel M."/>
            <person name="Pinder M.I.M."/>
            <person name="Johansson O.N."/>
            <person name="Kourtchenko O."/>
            <person name="Godhe A."/>
            <person name="Clarke A.K."/>
        </authorList>
    </citation>
    <scope>NUCLEOTIDE SEQUENCE [LARGE SCALE GENOMIC DNA]</scope>
    <source>
        <strain evidence="8 9">SMR1</strain>
    </source>
</reference>
<evidence type="ECO:0000256" key="6">
    <source>
        <dbReference type="SAM" id="Phobius"/>
    </source>
</evidence>
<dbReference type="Proteomes" id="UP000199754">
    <property type="component" value="Chromosome"/>
</dbReference>
<evidence type="ECO:0000256" key="1">
    <source>
        <dbReference type="ARBA" id="ARBA00004141"/>
    </source>
</evidence>
<keyword evidence="5 6" id="KW-0472">Membrane</keyword>
<dbReference type="InterPro" id="IPR011701">
    <property type="entry name" value="MFS"/>
</dbReference>
<keyword evidence="4 6" id="KW-1133">Transmembrane helix</keyword>
<feature type="transmembrane region" description="Helical" evidence="6">
    <location>
        <begin position="49"/>
        <end position="69"/>
    </location>
</feature>
<feature type="transmembrane region" description="Helical" evidence="6">
    <location>
        <begin position="221"/>
        <end position="244"/>
    </location>
</feature>
<dbReference type="EMBL" id="CP022415">
    <property type="protein sequence ID" value="ASM72428.1"/>
    <property type="molecule type" value="Genomic_DNA"/>
</dbReference>
<dbReference type="GO" id="GO:0042908">
    <property type="term" value="P:xenobiotic transport"/>
    <property type="evidence" value="ECO:0007669"/>
    <property type="project" value="UniProtKB-ARBA"/>
</dbReference>
<dbReference type="InterPro" id="IPR020846">
    <property type="entry name" value="MFS_dom"/>
</dbReference>
<dbReference type="CDD" id="cd17320">
    <property type="entry name" value="MFS_MdfA_MDR_like"/>
    <property type="match status" value="1"/>
</dbReference>
<dbReference type="Gene3D" id="1.20.1720.10">
    <property type="entry name" value="Multidrug resistance protein D"/>
    <property type="match status" value="1"/>
</dbReference>
<keyword evidence="2" id="KW-0813">Transport</keyword>
<evidence type="ECO:0000313" key="9">
    <source>
        <dbReference type="Proteomes" id="UP000199754"/>
    </source>
</evidence>
<feature type="transmembrane region" description="Helical" evidence="6">
    <location>
        <begin position="256"/>
        <end position="277"/>
    </location>
</feature>
<evidence type="ECO:0000313" key="8">
    <source>
        <dbReference type="EMBL" id="ASM72428.1"/>
    </source>
</evidence>
<feature type="transmembrane region" description="Helical" evidence="6">
    <location>
        <begin position="374"/>
        <end position="396"/>
    </location>
</feature>
<dbReference type="SUPFAM" id="SSF103473">
    <property type="entry name" value="MFS general substrate transporter"/>
    <property type="match status" value="1"/>
</dbReference>
<organism evidence="8 9">
    <name type="scientific">Pseudosulfitobacter pseudonitzschiae</name>
    <dbReference type="NCBI Taxonomy" id="1402135"/>
    <lineage>
        <taxon>Bacteria</taxon>
        <taxon>Pseudomonadati</taxon>
        <taxon>Pseudomonadota</taxon>
        <taxon>Alphaproteobacteria</taxon>
        <taxon>Rhodobacterales</taxon>
        <taxon>Roseobacteraceae</taxon>
        <taxon>Pseudosulfitobacter</taxon>
    </lineage>
</organism>
<dbReference type="RefSeq" id="WP_240311313.1">
    <property type="nucleotide sequence ID" value="NZ_CP022415.1"/>
</dbReference>
<evidence type="ECO:0000259" key="7">
    <source>
        <dbReference type="PROSITE" id="PS50850"/>
    </source>
</evidence>
<dbReference type="GO" id="GO:0022857">
    <property type="term" value="F:transmembrane transporter activity"/>
    <property type="evidence" value="ECO:0007669"/>
    <property type="project" value="InterPro"/>
</dbReference>
<dbReference type="PANTHER" id="PTHR23502:SF132">
    <property type="entry name" value="POLYAMINE TRANSPORTER 2-RELATED"/>
    <property type="match status" value="1"/>
</dbReference>
<gene>
    <name evidence="8" type="primary">bcr</name>
    <name evidence="8" type="ORF">SULPSESMR1_01615</name>
</gene>
<name>A0A221K089_9RHOB</name>
<feature type="transmembrane region" description="Helical" evidence="6">
    <location>
        <begin position="170"/>
        <end position="189"/>
    </location>
</feature>
<feature type="transmembrane region" description="Helical" evidence="6">
    <location>
        <begin position="81"/>
        <end position="98"/>
    </location>
</feature>
<feature type="transmembrane region" description="Helical" evidence="6">
    <location>
        <begin position="344"/>
        <end position="368"/>
    </location>
</feature>
<comment type="subcellular location">
    <subcellularLocation>
        <location evidence="1">Membrane</location>
        <topology evidence="1">Multi-pass membrane protein</topology>
    </subcellularLocation>
</comment>
<protein>
    <submittedName>
        <fullName evidence="8">Bicyclomycin resistance protein</fullName>
    </submittedName>
</protein>
<keyword evidence="3 6" id="KW-0812">Transmembrane</keyword>
<dbReference type="GO" id="GO:0005886">
    <property type="term" value="C:plasma membrane"/>
    <property type="evidence" value="ECO:0007669"/>
    <property type="project" value="TreeGrafter"/>
</dbReference>
<feature type="transmembrane region" description="Helical" evidence="6">
    <location>
        <begin position="139"/>
        <end position="164"/>
    </location>
</feature>
<keyword evidence="9" id="KW-1185">Reference proteome</keyword>
<feature type="transmembrane region" description="Helical" evidence="6">
    <location>
        <begin position="311"/>
        <end position="332"/>
    </location>
</feature>
<dbReference type="GO" id="GO:0140115">
    <property type="term" value="P:export across plasma membrane"/>
    <property type="evidence" value="ECO:0007669"/>
    <property type="project" value="UniProtKB-ARBA"/>
</dbReference>
<dbReference type="Pfam" id="PF07690">
    <property type="entry name" value="MFS_1"/>
    <property type="match status" value="1"/>
</dbReference>